<evidence type="ECO:0000256" key="4">
    <source>
        <dbReference type="ARBA" id="ARBA00022729"/>
    </source>
</evidence>
<keyword evidence="14" id="KW-1185">Reference proteome</keyword>
<dbReference type="GeneTree" id="ENSGT01150000287071"/>
<organism evidence="13 14">
    <name type="scientific">Sparus aurata</name>
    <name type="common">Gilthead sea bream</name>
    <dbReference type="NCBI Taxonomy" id="8175"/>
    <lineage>
        <taxon>Eukaryota</taxon>
        <taxon>Metazoa</taxon>
        <taxon>Chordata</taxon>
        <taxon>Craniata</taxon>
        <taxon>Vertebrata</taxon>
        <taxon>Euteleostomi</taxon>
        <taxon>Actinopterygii</taxon>
        <taxon>Neopterygii</taxon>
        <taxon>Teleostei</taxon>
        <taxon>Neoteleostei</taxon>
        <taxon>Acanthomorphata</taxon>
        <taxon>Eupercaria</taxon>
        <taxon>Spariformes</taxon>
        <taxon>Sparidae</taxon>
        <taxon>Sparus</taxon>
    </lineage>
</organism>
<reference evidence="13" key="1">
    <citation type="submission" date="2025-08" db="UniProtKB">
        <authorList>
            <consortium name="Ensembl"/>
        </authorList>
    </citation>
    <scope>IDENTIFICATION</scope>
</reference>
<sequence length="220" mass="25022">MFAAVIDPLCLCDLTVSQHASAVEVYDWDPFVLLPCDFDTDGLNEPSVVWSRYDLNPSTVHQRQQEGDKLKDQNQLYSGRTSMKTDALETGDLSLNLTKLHHSDSGSYTCTVRWFRGGRQRELRVMDVQLQVKGQQLTLKPPVDTDQRSERSATNPKTSCRYRSEVRGQQLTLKPPVDTDQRSEVRGHVLYVSGSHRTIPILGQSYVRQSWLTTTARNPR</sequence>
<dbReference type="AlphaFoldDB" id="A0A671TW21"/>
<keyword evidence="10" id="KW-0393">Immunoglobulin domain</keyword>
<evidence type="ECO:0000256" key="5">
    <source>
        <dbReference type="ARBA" id="ARBA00022989"/>
    </source>
</evidence>
<dbReference type="Ensembl" id="ENSSAUT00010006010.1">
    <property type="protein sequence ID" value="ENSSAUP00010005591.1"/>
    <property type="gene ID" value="ENSSAUG00010002829.1"/>
</dbReference>
<dbReference type="GO" id="GO:0042102">
    <property type="term" value="P:positive regulation of T cell proliferation"/>
    <property type="evidence" value="ECO:0007669"/>
    <property type="project" value="TreeGrafter"/>
</dbReference>
<dbReference type="Pfam" id="PF07686">
    <property type="entry name" value="V-set"/>
    <property type="match status" value="1"/>
</dbReference>
<feature type="domain" description="Ig-like" evidence="12">
    <location>
        <begin position="34"/>
        <end position="126"/>
    </location>
</feature>
<dbReference type="InterPro" id="IPR007110">
    <property type="entry name" value="Ig-like_dom"/>
</dbReference>
<evidence type="ECO:0000256" key="11">
    <source>
        <dbReference type="SAM" id="MobiDB-lite"/>
    </source>
</evidence>
<dbReference type="Proteomes" id="UP000472265">
    <property type="component" value="Unassembled WGS sequence"/>
</dbReference>
<dbReference type="GO" id="GO:0007166">
    <property type="term" value="P:cell surface receptor signaling pathway"/>
    <property type="evidence" value="ECO:0007669"/>
    <property type="project" value="TreeGrafter"/>
</dbReference>
<dbReference type="InterPro" id="IPR051713">
    <property type="entry name" value="T-cell_Activation_Regulation"/>
</dbReference>
<dbReference type="InterPro" id="IPR013783">
    <property type="entry name" value="Ig-like_fold"/>
</dbReference>
<evidence type="ECO:0000256" key="10">
    <source>
        <dbReference type="ARBA" id="ARBA00023319"/>
    </source>
</evidence>
<dbReference type="GO" id="GO:0009897">
    <property type="term" value="C:external side of plasma membrane"/>
    <property type="evidence" value="ECO:0007669"/>
    <property type="project" value="TreeGrafter"/>
</dbReference>
<feature type="region of interest" description="Disordered" evidence="11">
    <location>
        <begin position="140"/>
        <end position="166"/>
    </location>
</feature>
<accession>A0A671TW21</accession>
<dbReference type="PANTHER" id="PTHR25466">
    <property type="entry name" value="T-LYMPHOCYTE ACTIVATION ANTIGEN"/>
    <property type="match status" value="1"/>
</dbReference>
<dbReference type="GO" id="GO:0042130">
    <property type="term" value="P:negative regulation of T cell proliferation"/>
    <property type="evidence" value="ECO:0007669"/>
    <property type="project" value="TreeGrafter"/>
</dbReference>
<keyword evidence="6" id="KW-0472">Membrane</keyword>
<name>A0A671TW21_SPAAU</name>
<evidence type="ECO:0000256" key="2">
    <source>
        <dbReference type="ARBA" id="ARBA00022475"/>
    </source>
</evidence>
<dbReference type="PANTHER" id="PTHR25466:SF14">
    <property type="entry name" value="BUTYROPHILIN SUBFAMILY 2 MEMBER A2-LIKE-RELATED"/>
    <property type="match status" value="1"/>
</dbReference>
<evidence type="ECO:0000256" key="3">
    <source>
        <dbReference type="ARBA" id="ARBA00022692"/>
    </source>
</evidence>
<keyword evidence="9" id="KW-0325">Glycoprotein</keyword>
<keyword evidence="2" id="KW-1003">Cell membrane</keyword>
<dbReference type="InterPro" id="IPR013106">
    <property type="entry name" value="Ig_V-set"/>
</dbReference>
<comment type="subcellular location">
    <subcellularLocation>
        <location evidence="1">Cell membrane</location>
        <topology evidence="1">Single-pass type I membrane protein</topology>
    </subcellularLocation>
</comment>
<dbReference type="GO" id="GO:0031295">
    <property type="term" value="P:T cell costimulation"/>
    <property type="evidence" value="ECO:0007669"/>
    <property type="project" value="TreeGrafter"/>
</dbReference>
<dbReference type="GO" id="GO:0071222">
    <property type="term" value="P:cellular response to lipopolysaccharide"/>
    <property type="evidence" value="ECO:0007669"/>
    <property type="project" value="TreeGrafter"/>
</dbReference>
<evidence type="ECO:0000256" key="1">
    <source>
        <dbReference type="ARBA" id="ARBA00004251"/>
    </source>
</evidence>
<dbReference type="PROSITE" id="PS50835">
    <property type="entry name" value="IG_LIKE"/>
    <property type="match status" value="1"/>
</dbReference>
<evidence type="ECO:0000259" key="12">
    <source>
        <dbReference type="PROSITE" id="PS50835"/>
    </source>
</evidence>
<proteinExistence type="predicted"/>
<dbReference type="InterPro" id="IPR036179">
    <property type="entry name" value="Ig-like_dom_sf"/>
</dbReference>
<keyword evidence="5" id="KW-1133">Transmembrane helix</keyword>
<evidence type="ECO:0000256" key="7">
    <source>
        <dbReference type="ARBA" id="ARBA00023157"/>
    </source>
</evidence>
<keyword evidence="7" id="KW-1015">Disulfide bond</keyword>
<dbReference type="GO" id="GO:0006955">
    <property type="term" value="P:immune response"/>
    <property type="evidence" value="ECO:0007669"/>
    <property type="project" value="TreeGrafter"/>
</dbReference>
<dbReference type="Gene3D" id="2.60.40.10">
    <property type="entry name" value="Immunoglobulins"/>
    <property type="match status" value="1"/>
</dbReference>
<dbReference type="SUPFAM" id="SSF48726">
    <property type="entry name" value="Immunoglobulin"/>
    <property type="match status" value="1"/>
</dbReference>
<evidence type="ECO:0000256" key="9">
    <source>
        <dbReference type="ARBA" id="ARBA00023180"/>
    </source>
</evidence>
<keyword evidence="4" id="KW-0732">Signal</keyword>
<keyword evidence="3" id="KW-0812">Transmembrane</keyword>
<reference evidence="13" key="2">
    <citation type="submission" date="2025-09" db="UniProtKB">
        <authorList>
            <consortium name="Ensembl"/>
        </authorList>
    </citation>
    <scope>IDENTIFICATION</scope>
</reference>
<evidence type="ECO:0000313" key="14">
    <source>
        <dbReference type="Proteomes" id="UP000472265"/>
    </source>
</evidence>
<protein>
    <recommendedName>
        <fullName evidence="12">Ig-like domain-containing protein</fullName>
    </recommendedName>
</protein>
<evidence type="ECO:0000313" key="13">
    <source>
        <dbReference type="Ensembl" id="ENSSAUP00010005591.1"/>
    </source>
</evidence>
<dbReference type="InParanoid" id="A0A671TW21"/>
<evidence type="ECO:0000256" key="8">
    <source>
        <dbReference type="ARBA" id="ARBA00023170"/>
    </source>
</evidence>
<evidence type="ECO:0000256" key="6">
    <source>
        <dbReference type="ARBA" id="ARBA00023136"/>
    </source>
</evidence>
<keyword evidence="8" id="KW-0675">Receptor</keyword>